<keyword evidence="16" id="KW-1185">Reference proteome</keyword>
<dbReference type="GO" id="GO:0003723">
    <property type="term" value="F:RNA binding"/>
    <property type="evidence" value="ECO:0007669"/>
    <property type="project" value="UniProtKB-UniRule"/>
</dbReference>
<dbReference type="PANTHER" id="PTHR22807:SF53">
    <property type="entry name" value="RIBOSOMAL RNA SMALL SUBUNIT METHYLTRANSFERASE B-RELATED"/>
    <property type="match status" value="1"/>
</dbReference>
<dbReference type="InterPro" id="IPR001678">
    <property type="entry name" value="MeTrfase_RsmB-F_NOP2_dom"/>
</dbReference>
<evidence type="ECO:0000313" key="16">
    <source>
        <dbReference type="Proteomes" id="UP000199006"/>
    </source>
</evidence>
<dbReference type="InterPro" id="IPR029063">
    <property type="entry name" value="SAM-dependent_MTases_sf"/>
</dbReference>
<comment type="catalytic activity">
    <reaction evidence="12">
        <text>cytidine(967) in 16S rRNA + S-adenosyl-L-methionine = 5-methylcytidine(967) in 16S rRNA + S-adenosyl-L-homocysteine + H(+)</text>
        <dbReference type="Rhea" id="RHEA:42748"/>
        <dbReference type="Rhea" id="RHEA-COMP:10219"/>
        <dbReference type="Rhea" id="RHEA-COMP:10220"/>
        <dbReference type="ChEBI" id="CHEBI:15378"/>
        <dbReference type="ChEBI" id="CHEBI:57856"/>
        <dbReference type="ChEBI" id="CHEBI:59789"/>
        <dbReference type="ChEBI" id="CHEBI:74483"/>
        <dbReference type="ChEBI" id="CHEBI:82748"/>
        <dbReference type="EC" id="2.1.1.176"/>
    </reaction>
</comment>
<dbReference type="SUPFAM" id="SSF53335">
    <property type="entry name" value="S-adenosyl-L-methionine-dependent methyltransferases"/>
    <property type="match status" value="1"/>
</dbReference>
<keyword evidence="7 13" id="KW-0808">Transferase</keyword>
<dbReference type="OrthoDB" id="9810297at2"/>
<evidence type="ECO:0000256" key="6">
    <source>
        <dbReference type="ARBA" id="ARBA00022603"/>
    </source>
</evidence>
<dbReference type="Pfam" id="PF01029">
    <property type="entry name" value="NusB"/>
    <property type="match status" value="1"/>
</dbReference>
<dbReference type="EC" id="2.1.1.176" evidence="3"/>
<dbReference type="STRING" id="29563.SAMN02983006_00760"/>
<dbReference type="NCBIfam" id="TIGR00563">
    <property type="entry name" value="rsmB"/>
    <property type="match status" value="1"/>
</dbReference>
<evidence type="ECO:0000256" key="10">
    <source>
        <dbReference type="ARBA" id="ARBA00030399"/>
    </source>
</evidence>
<keyword evidence="4" id="KW-0963">Cytoplasm</keyword>
<dbReference type="GO" id="GO:0005737">
    <property type="term" value="C:cytoplasm"/>
    <property type="evidence" value="ECO:0007669"/>
    <property type="project" value="UniProtKB-SubCell"/>
</dbReference>
<dbReference type="NCBIfam" id="NF011494">
    <property type="entry name" value="PRK14902.1"/>
    <property type="match status" value="1"/>
</dbReference>
<dbReference type="InterPro" id="IPR023267">
    <property type="entry name" value="RCMT"/>
</dbReference>
<proteinExistence type="inferred from homology"/>
<feature type="domain" description="SAM-dependent MTase RsmB/NOP-type" evidence="14">
    <location>
        <begin position="170"/>
        <end position="444"/>
    </location>
</feature>
<dbReference type="Pfam" id="PF22458">
    <property type="entry name" value="RsmF-B_ferredox"/>
    <property type="match status" value="1"/>
</dbReference>
<dbReference type="PANTHER" id="PTHR22807">
    <property type="entry name" value="NOP2 YEAST -RELATED NOL1/NOP2/FMU SUN DOMAIN-CONTAINING"/>
    <property type="match status" value="1"/>
</dbReference>
<sequence length="446" mass="50629">MKNLRSKIIKALIRVKAGAYSTLTLTEELVEIKDQRDKNLFTEIFYGVIRNEKYLDYIIEKFSNNKLTKLDTEVLMGLRIGLYQLFFLDRIPARAAIYETVEAVKELLSNRGAAAFTNGILRNIQRHPEKIKLPDRKQNLLKFLAIKYSYPEWLVKQFSDEYGPEQAEKILAAGNKRPEIFYRFNSLKMTKAEFLASLTKAEINYESTFIDSFYKLNNFANPAETEVFKQGAAYIQGIAAGLAALLLRPKPGMKILDLAAAPGGKTTHLAQLTSNQAQITALDLNPTRLELVRENILRLGAKQIKLIVADAANYQDQEQYDRILADLPCSGLGLIAAKPEIKWRKSQKQIKDMAELQHSILVNNIAKLKVNGQLLYSTCTLSKVENQLQIERLLSEYDNLELLDLKPIVNNLTNLNIKGNSKYLEILPGQFESEGFFYALIKKNGE</sequence>
<keyword evidence="8 13" id="KW-0949">S-adenosyl-L-methionine</keyword>
<accession>A0A1I4GJR2</accession>
<feature type="binding site" evidence="13">
    <location>
        <position position="283"/>
    </location>
    <ligand>
        <name>S-adenosyl-L-methionine</name>
        <dbReference type="ChEBI" id="CHEBI:59789"/>
    </ligand>
</feature>
<dbReference type="InterPro" id="IPR035926">
    <property type="entry name" value="NusB-like_sf"/>
</dbReference>
<evidence type="ECO:0000256" key="12">
    <source>
        <dbReference type="ARBA" id="ARBA00047283"/>
    </source>
</evidence>
<name>A0A1I4GJR2_9FIRM</name>
<dbReference type="InterPro" id="IPR004573">
    <property type="entry name" value="rRNA_ssu_MeTfrase_B"/>
</dbReference>
<dbReference type="Pfam" id="PF01189">
    <property type="entry name" value="Methyltr_RsmB-F"/>
    <property type="match status" value="1"/>
</dbReference>
<evidence type="ECO:0000256" key="2">
    <source>
        <dbReference type="ARBA" id="ARBA00004496"/>
    </source>
</evidence>
<dbReference type="AlphaFoldDB" id="A0A1I4GJR2"/>
<dbReference type="RefSeq" id="WP_089859912.1">
    <property type="nucleotide sequence ID" value="NZ_FOTI01000006.1"/>
</dbReference>
<evidence type="ECO:0000256" key="7">
    <source>
        <dbReference type="ARBA" id="ARBA00022679"/>
    </source>
</evidence>
<dbReference type="CDD" id="cd02440">
    <property type="entry name" value="AdoMet_MTases"/>
    <property type="match status" value="1"/>
</dbReference>
<comment type="similarity">
    <text evidence="13">Belongs to the class I-like SAM-binding methyltransferase superfamily. RsmB/NOP family.</text>
</comment>
<evidence type="ECO:0000256" key="11">
    <source>
        <dbReference type="ARBA" id="ARBA00031088"/>
    </source>
</evidence>
<dbReference type="Gene3D" id="3.40.50.150">
    <property type="entry name" value="Vaccinia Virus protein VP39"/>
    <property type="match status" value="1"/>
</dbReference>
<evidence type="ECO:0000259" key="14">
    <source>
        <dbReference type="PROSITE" id="PS51686"/>
    </source>
</evidence>
<dbReference type="Proteomes" id="UP000199006">
    <property type="component" value="Unassembled WGS sequence"/>
</dbReference>
<dbReference type="EMBL" id="FOTI01000006">
    <property type="protein sequence ID" value="SFL29366.1"/>
    <property type="molecule type" value="Genomic_DNA"/>
</dbReference>
<evidence type="ECO:0000256" key="1">
    <source>
        <dbReference type="ARBA" id="ARBA00002724"/>
    </source>
</evidence>
<evidence type="ECO:0000256" key="4">
    <source>
        <dbReference type="ARBA" id="ARBA00022490"/>
    </source>
</evidence>
<feature type="binding site" evidence="13">
    <location>
        <position position="326"/>
    </location>
    <ligand>
        <name>S-adenosyl-L-methionine</name>
        <dbReference type="ChEBI" id="CHEBI:59789"/>
    </ligand>
</feature>
<dbReference type="PRINTS" id="PR02008">
    <property type="entry name" value="RCMTFAMILY"/>
</dbReference>
<evidence type="ECO:0000256" key="5">
    <source>
        <dbReference type="ARBA" id="ARBA00022552"/>
    </source>
</evidence>
<keyword evidence="9 13" id="KW-0694">RNA-binding</keyword>
<evidence type="ECO:0000256" key="9">
    <source>
        <dbReference type="ARBA" id="ARBA00022884"/>
    </source>
</evidence>
<dbReference type="SUPFAM" id="SSF48013">
    <property type="entry name" value="NusB-like"/>
    <property type="match status" value="1"/>
</dbReference>
<dbReference type="GO" id="GO:0008649">
    <property type="term" value="F:rRNA methyltransferase activity"/>
    <property type="evidence" value="ECO:0007669"/>
    <property type="project" value="InterPro"/>
</dbReference>
<keyword evidence="5" id="KW-0698">rRNA processing</keyword>
<dbReference type="InterPro" id="IPR006027">
    <property type="entry name" value="NusB_RsmB_TIM44"/>
</dbReference>
<gene>
    <name evidence="15" type="ORF">SAMN02983006_00760</name>
</gene>
<feature type="active site" description="Nucleophile" evidence="13">
    <location>
        <position position="379"/>
    </location>
</feature>
<comment type="subcellular location">
    <subcellularLocation>
        <location evidence="2">Cytoplasm</location>
    </subcellularLocation>
</comment>
<comment type="function">
    <text evidence="1">Specifically methylates the cytosine at position 967 (m5C967) of 16S rRNA.</text>
</comment>
<evidence type="ECO:0000256" key="3">
    <source>
        <dbReference type="ARBA" id="ARBA00012140"/>
    </source>
</evidence>
<evidence type="ECO:0000256" key="8">
    <source>
        <dbReference type="ARBA" id="ARBA00022691"/>
    </source>
</evidence>
<dbReference type="Gene3D" id="1.10.940.10">
    <property type="entry name" value="NusB-like"/>
    <property type="match status" value="1"/>
</dbReference>
<dbReference type="PROSITE" id="PS51686">
    <property type="entry name" value="SAM_MT_RSMB_NOP"/>
    <property type="match status" value="1"/>
</dbReference>
<keyword evidence="6 13" id="KW-0489">Methyltransferase</keyword>
<dbReference type="InterPro" id="IPR049560">
    <property type="entry name" value="MeTrfase_RsmB-F_NOP2_cat"/>
</dbReference>
<dbReference type="InterPro" id="IPR054728">
    <property type="entry name" value="RsmB-like_ferredoxin"/>
</dbReference>
<feature type="binding site" evidence="13">
    <location>
        <position position="310"/>
    </location>
    <ligand>
        <name>S-adenosyl-L-methionine</name>
        <dbReference type="ChEBI" id="CHEBI:59789"/>
    </ligand>
</feature>
<reference evidence="15 16" key="1">
    <citation type="submission" date="2016-10" db="EMBL/GenBank/DDBJ databases">
        <authorList>
            <person name="de Groot N.N."/>
        </authorList>
    </citation>
    <scope>NUCLEOTIDE SEQUENCE [LARGE SCALE GENOMIC DNA]</scope>
    <source>
        <strain evidence="15 16">ATCC 51327</strain>
    </source>
</reference>
<evidence type="ECO:0000256" key="13">
    <source>
        <dbReference type="PROSITE-ProRule" id="PRU01023"/>
    </source>
</evidence>
<feature type="binding site" evidence="13">
    <location>
        <begin position="259"/>
        <end position="265"/>
    </location>
    <ligand>
        <name>S-adenosyl-L-methionine</name>
        <dbReference type="ChEBI" id="CHEBI:59789"/>
    </ligand>
</feature>
<dbReference type="Gene3D" id="3.30.70.1170">
    <property type="entry name" value="Sun protein, domain 3"/>
    <property type="match status" value="1"/>
</dbReference>
<organism evidence="15 16">
    <name type="scientific">Halanaerobium salsuginis</name>
    <dbReference type="NCBI Taxonomy" id="29563"/>
    <lineage>
        <taxon>Bacteria</taxon>
        <taxon>Bacillati</taxon>
        <taxon>Bacillota</taxon>
        <taxon>Clostridia</taxon>
        <taxon>Halanaerobiales</taxon>
        <taxon>Halanaerobiaceae</taxon>
        <taxon>Halanaerobium</taxon>
    </lineage>
</organism>
<protein>
    <recommendedName>
        <fullName evidence="3">16S rRNA (cytosine(967)-C(5))-methyltransferase</fullName>
        <ecNumber evidence="3">2.1.1.176</ecNumber>
    </recommendedName>
    <alternativeName>
        <fullName evidence="10">16S rRNA m5C967 methyltransferase</fullName>
    </alternativeName>
    <alternativeName>
        <fullName evidence="11">rRNA (cytosine-C(5)-)-methyltransferase RsmB</fullName>
    </alternativeName>
</protein>
<evidence type="ECO:0000313" key="15">
    <source>
        <dbReference type="EMBL" id="SFL29366.1"/>
    </source>
</evidence>
<dbReference type="GO" id="GO:0006355">
    <property type="term" value="P:regulation of DNA-templated transcription"/>
    <property type="evidence" value="ECO:0007669"/>
    <property type="project" value="InterPro"/>
</dbReference>